<dbReference type="STRING" id="1302690.BUE76_00440"/>
<reference evidence="3 4" key="1">
    <citation type="submission" date="2016-11" db="EMBL/GenBank/DDBJ databases">
        <authorList>
            <person name="Jaros S."/>
            <person name="Januszkiewicz K."/>
            <person name="Wedrychowicz H."/>
        </authorList>
    </citation>
    <scope>NUCLEOTIDE SEQUENCE [LARGE SCALE GENOMIC DNA]</scope>
    <source>
        <strain evidence="3 4">DSM 26897</strain>
    </source>
</reference>
<dbReference type="RefSeq" id="WP_073048713.1">
    <property type="nucleotide sequence ID" value="NZ_FQUO01000030.1"/>
</dbReference>
<dbReference type="AlphaFoldDB" id="A0A1M5JAT7"/>
<gene>
    <name evidence="3" type="ORF">SAMN05444008_1306</name>
</gene>
<protein>
    <submittedName>
        <fullName evidence="3">Uncharacterized protein</fullName>
    </submittedName>
</protein>
<feature type="transmembrane region" description="Helical" evidence="2">
    <location>
        <begin position="7"/>
        <end position="24"/>
    </location>
</feature>
<keyword evidence="2" id="KW-0812">Transmembrane</keyword>
<evidence type="ECO:0000313" key="3">
    <source>
        <dbReference type="EMBL" id="SHG37667.1"/>
    </source>
</evidence>
<dbReference type="EMBL" id="FQUO01000030">
    <property type="protein sequence ID" value="SHG37667.1"/>
    <property type="molecule type" value="Genomic_DNA"/>
</dbReference>
<feature type="region of interest" description="Disordered" evidence="1">
    <location>
        <begin position="47"/>
        <end position="67"/>
    </location>
</feature>
<keyword evidence="2" id="KW-0472">Membrane</keyword>
<evidence type="ECO:0000313" key="4">
    <source>
        <dbReference type="Proteomes" id="UP000184368"/>
    </source>
</evidence>
<accession>A0A1M5JAT7</accession>
<evidence type="ECO:0000256" key="1">
    <source>
        <dbReference type="SAM" id="MobiDB-lite"/>
    </source>
</evidence>
<evidence type="ECO:0000256" key="2">
    <source>
        <dbReference type="SAM" id="Phobius"/>
    </source>
</evidence>
<organism evidence="3 4">
    <name type="scientific">Cnuella takakiae</name>
    <dbReference type="NCBI Taxonomy" id="1302690"/>
    <lineage>
        <taxon>Bacteria</taxon>
        <taxon>Pseudomonadati</taxon>
        <taxon>Bacteroidota</taxon>
        <taxon>Chitinophagia</taxon>
        <taxon>Chitinophagales</taxon>
        <taxon>Chitinophagaceae</taxon>
        <taxon>Cnuella</taxon>
    </lineage>
</organism>
<dbReference type="Proteomes" id="UP000184368">
    <property type="component" value="Unassembled WGS sequence"/>
</dbReference>
<name>A0A1M5JAT7_9BACT</name>
<proteinExistence type="predicted"/>
<keyword evidence="2" id="KW-1133">Transmembrane helix</keyword>
<keyword evidence="4" id="KW-1185">Reference proteome</keyword>
<feature type="compositionally biased region" description="Polar residues" evidence="1">
    <location>
        <begin position="47"/>
        <end position="59"/>
    </location>
</feature>
<sequence length="244" mass="27702">MKKSTQFILIIIAVILLGIFWRISGTFIQAKAEKRSAEEKIVAEMAASTNKDTSSNNPGTDAPAIEPTPYTAIAPKSEWSNILIGDWQVQETERNDVDSWFITSDIEFKKNKTFTLHTTVEYYDYESYVRQGNDRKANIKAGGKVSGSWRINNDLLRLSSSYCSIDTSYMSGETDILQPKDYSEHEVRSCDYFQRREYGDISNDTYKMRIEKFNNDSIYITGRNFATGANVSYLFTKKAAGTGE</sequence>